<dbReference type="Pfam" id="PF01261">
    <property type="entry name" value="AP_endonuc_2"/>
    <property type="match status" value="1"/>
</dbReference>
<dbReference type="AlphaFoldDB" id="A0A518GCB8"/>
<proteinExistence type="predicted"/>
<dbReference type="RefSeq" id="WP_145082245.1">
    <property type="nucleotide sequence ID" value="NZ_CP036298.1"/>
</dbReference>
<protein>
    <submittedName>
        <fullName evidence="2">Xylose isomerase-like TIM barrel</fullName>
    </submittedName>
</protein>
<dbReference type="InterPro" id="IPR019546">
    <property type="entry name" value="TAT_signal_bac_arc"/>
</dbReference>
<dbReference type="EMBL" id="CP036298">
    <property type="protein sequence ID" value="QDV26244.1"/>
    <property type="molecule type" value="Genomic_DNA"/>
</dbReference>
<sequence>MTNPLERRRFLQISAAGGAAVAMAGIAHGQEAATQANKKNAGQQRKGKLPFRISLAEWSLHRTLRSGKLDNLDFAKTAKEEFKINAVEYVNQFFKDKAEDKNYLGELKLRHDDFGVKCPLIMIDGEGALGDPDDAKRTAAVENHYKWVEAAKFLGCHSIRVNAQSNNDYEEAKKLAADGLRRLSEFGAKHDINIIVENHGGLSSNGKWLAETISSVGLDNCGTLPDFGNFHDYDRYQGVTETMPFAKSVSAKSHDFDAEGNETKTDYTKMMKIVLDAGYHSWVGIEYEGSKLDEYAGIKATKKLLMKVRREFAEA</sequence>
<accession>A0A518GCB8</accession>
<organism evidence="2 3">
    <name type="scientific">Aureliella helgolandensis</name>
    <dbReference type="NCBI Taxonomy" id="2527968"/>
    <lineage>
        <taxon>Bacteria</taxon>
        <taxon>Pseudomonadati</taxon>
        <taxon>Planctomycetota</taxon>
        <taxon>Planctomycetia</taxon>
        <taxon>Pirellulales</taxon>
        <taxon>Pirellulaceae</taxon>
        <taxon>Aureliella</taxon>
    </lineage>
</organism>
<dbReference type="GO" id="GO:0016853">
    <property type="term" value="F:isomerase activity"/>
    <property type="evidence" value="ECO:0007669"/>
    <property type="project" value="UniProtKB-KW"/>
</dbReference>
<feature type="domain" description="Xylose isomerase-like TIM barrel" evidence="1">
    <location>
        <begin position="83"/>
        <end position="298"/>
    </location>
</feature>
<name>A0A518GCB8_9BACT</name>
<dbReference type="InterPro" id="IPR050312">
    <property type="entry name" value="IolE/XylAMocC-like"/>
</dbReference>
<dbReference type="Gene3D" id="3.20.20.150">
    <property type="entry name" value="Divalent-metal-dependent TIM barrel enzymes"/>
    <property type="match status" value="1"/>
</dbReference>
<dbReference type="InterPro" id="IPR006311">
    <property type="entry name" value="TAT_signal"/>
</dbReference>
<dbReference type="PANTHER" id="PTHR12110">
    <property type="entry name" value="HYDROXYPYRUVATE ISOMERASE"/>
    <property type="match status" value="1"/>
</dbReference>
<evidence type="ECO:0000313" key="2">
    <source>
        <dbReference type="EMBL" id="QDV26244.1"/>
    </source>
</evidence>
<dbReference type="InterPro" id="IPR036237">
    <property type="entry name" value="Xyl_isomerase-like_sf"/>
</dbReference>
<dbReference type="OrthoDB" id="9810637at2"/>
<dbReference type="NCBIfam" id="TIGR01409">
    <property type="entry name" value="TAT_signal_seq"/>
    <property type="match status" value="1"/>
</dbReference>
<reference evidence="2 3" key="1">
    <citation type="submission" date="2019-02" db="EMBL/GenBank/DDBJ databases">
        <title>Deep-cultivation of Planctomycetes and their phenomic and genomic characterization uncovers novel biology.</title>
        <authorList>
            <person name="Wiegand S."/>
            <person name="Jogler M."/>
            <person name="Boedeker C."/>
            <person name="Pinto D."/>
            <person name="Vollmers J."/>
            <person name="Rivas-Marin E."/>
            <person name="Kohn T."/>
            <person name="Peeters S.H."/>
            <person name="Heuer A."/>
            <person name="Rast P."/>
            <person name="Oberbeckmann S."/>
            <person name="Bunk B."/>
            <person name="Jeske O."/>
            <person name="Meyerdierks A."/>
            <person name="Storesund J.E."/>
            <person name="Kallscheuer N."/>
            <person name="Luecker S."/>
            <person name="Lage O.M."/>
            <person name="Pohl T."/>
            <person name="Merkel B.J."/>
            <person name="Hornburger P."/>
            <person name="Mueller R.-W."/>
            <person name="Bruemmer F."/>
            <person name="Labrenz M."/>
            <person name="Spormann A.M."/>
            <person name="Op den Camp H."/>
            <person name="Overmann J."/>
            <person name="Amann R."/>
            <person name="Jetten M.S.M."/>
            <person name="Mascher T."/>
            <person name="Medema M.H."/>
            <person name="Devos D.P."/>
            <person name="Kaster A.-K."/>
            <person name="Ovreas L."/>
            <person name="Rohde M."/>
            <person name="Galperin M.Y."/>
            <person name="Jogler C."/>
        </authorList>
    </citation>
    <scope>NUCLEOTIDE SEQUENCE [LARGE SCALE GENOMIC DNA]</scope>
    <source>
        <strain evidence="2 3">Q31a</strain>
    </source>
</reference>
<keyword evidence="3" id="KW-1185">Reference proteome</keyword>
<dbReference type="SUPFAM" id="SSF51658">
    <property type="entry name" value="Xylose isomerase-like"/>
    <property type="match status" value="1"/>
</dbReference>
<dbReference type="PANTHER" id="PTHR12110:SF53">
    <property type="entry name" value="BLR5974 PROTEIN"/>
    <property type="match status" value="1"/>
</dbReference>
<dbReference type="PROSITE" id="PS51318">
    <property type="entry name" value="TAT"/>
    <property type="match status" value="1"/>
</dbReference>
<dbReference type="KEGG" id="ahel:Q31a_46160"/>
<dbReference type="Proteomes" id="UP000318017">
    <property type="component" value="Chromosome"/>
</dbReference>
<keyword evidence="2" id="KW-0413">Isomerase</keyword>
<evidence type="ECO:0000259" key="1">
    <source>
        <dbReference type="Pfam" id="PF01261"/>
    </source>
</evidence>
<dbReference type="InterPro" id="IPR013022">
    <property type="entry name" value="Xyl_isomerase-like_TIM-brl"/>
</dbReference>
<gene>
    <name evidence="2" type="ORF">Q31a_46160</name>
</gene>
<evidence type="ECO:0000313" key="3">
    <source>
        <dbReference type="Proteomes" id="UP000318017"/>
    </source>
</evidence>